<dbReference type="PANTHER" id="PTHR33055:SF13">
    <property type="entry name" value="TRANSPOSASE"/>
    <property type="match status" value="1"/>
</dbReference>
<feature type="domain" description="Transposase IS110-like N-terminal" evidence="1">
    <location>
        <begin position="39"/>
        <end position="139"/>
    </location>
</feature>
<dbReference type="InterPro" id="IPR047650">
    <property type="entry name" value="Transpos_IS110"/>
</dbReference>
<feature type="domain" description="Transposase IS116/IS110/IS902 C-terminal" evidence="2">
    <location>
        <begin position="216"/>
        <end position="299"/>
    </location>
</feature>
<reference evidence="3" key="1">
    <citation type="submission" date="2019-03" db="EMBL/GenBank/DDBJ databases">
        <title>Single cell metagenomics reveals metabolic interactions within the superorganism composed of flagellate Streblomastix strix and complex community of Bacteroidetes bacteria on its surface.</title>
        <authorList>
            <person name="Treitli S.C."/>
            <person name="Kolisko M."/>
            <person name="Husnik F."/>
            <person name="Keeling P."/>
            <person name="Hampl V."/>
        </authorList>
    </citation>
    <scope>NUCLEOTIDE SEQUENCE</scope>
    <source>
        <strain evidence="3">STM</strain>
    </source>
</reference>
<feature type="non-terminal residue" evidence="3">
    <location>
        <position position="1"/>
    </location>
</feature>
<organism evidence="3">
    <name type="scientific">termite gut metagenome</name>
    <dbReference type="NCBI Taxonomy" id="433724"/>
    <lineage>
        <taxon>unclassified sequences</taxon>
        <taxon>metagenomes</taxon>
        <taxon>organismal metagenomes</taxon>
    </lineage>
</organism>
<dbReference type="GO" id="GO:0006313">
    <property type="term" value="P:DNA transposition"/>
    <property type="evidence" value="ECO:0007669"/>
    <property type="project" value="InterPro"/>
</dbReference>
<protein>
    <submittedName>
        <fullName evidence="3">Uncharacterized protein</fullName>
    </submittedName>
</protein>
<evidence type="ECO:0000259" key="2">
    <source>
        <dbReference type="Pfam" id="PF02371"/>
    </source>
</evidence>
<dbReference type="GO" id="GO:0004803">
    <property type="term" value="F:transposase activity"/>
    <property type="evidence" value="ECO:0007669"/>
    <property type="project" value="InterPro"/>
</dbReference>
<evidence type="ECO:0000259" key="1">
    <source>
        <dbReference type="Pfam" id="PF01548"/>
    </source>
</evidence>
<dbReference type="NCBIfam" id="NF033542">
    <property type="entry name" value="transpos_IS110"/>
    <property type="match status" value="1"/>
</dbReference>
<comment type="caution">
    <text evidence="3">The sequence shown here is derived from an EMBL/GenBank/DDBJ whole genome shotgun (WGS) entry which is preliminary data.</text>
</comment>
<dbReference type="InterPro" id="IPR002525">
    <property type="entry name" value="Transp_IS110-like_N"/>
</dbReference>
<name>A0A5J4PX43_9ZZZZ</name>
<evidence type="ECO:0000313" key="3">
    <source>
        <dbReference type="EMBL" id="KAA6314236.1"/>
    </source>
</evidence>
<dbReference type="Pfam" id="PF02371">
    <property type="entry name" value="Transposase_20"/>
    <property type="match status" value="1"/>
</dbReference>
<proteinExistence type="predicted"/>
<dbReference type="Pfam" id="PF01548">
    <property type="entry name" value="DEDD_Tnp_IS110"/>
    <property type="match status" value="1"/>
</dbReference>
<dbReference type="AlphaFoldDB" id="A0A5J4PX43"/>
<gene>
    <name evidence="3" type="ORF">EZS27_035121</name>
</gene>
<dbReference type="PANTHER" id="PTHR33055">
    <property type="entry name" value="TRANSPOSASE FOR INSERTION SEQUENCE ELEMENT IS1111A"/>
    <property type="match status" value="1"/>
</dbReference>
<dbReference type="InterPro" id="IPR003346">
    <property type="entry name" value="Transposase_20"/>
</dbReference>
<sequence length="339" mass="38558">HLKTWSVAIMTESGLIEKFSQESEAGILATHLHRQYPGGIYCSVYESGFCGFAVHYALEALGIKNIVVNAADVPTSQKETVGKTDLVDSRKLAKTLQAGLLRCIYIPDKQTLLDRELVRTRSSVVKDSCRWKNRIKHLLYRNGVKYPEQFIDPKKHWTKRFIQWMDEEVVLLSGNNKEPLLQHLSAYQATRQQLLDVTKKIRTMSRNETYATNMGLLTSIPGIGFHTAISFLTELGDIHRFSNEREFASFIGIVPTCHSSGEKENTGEMTFRGNKHLRNKLVESAWSAIRKDAALAACYGSYCKRMDENDAIIRIARKLSNRILTVLKKETKYVNDKNN</sequence>
<dbReference type="EMBL" id="SNRY01005735">
    <property type="protein sequence ID" value="KAA6314236.1"/>
    <property type="molecule type" value="Genomic_DNA"/>
</dbReference>
<dbReference type="GO" id="GO:0003677">
    <property type="term" value="F:DNA binding"/>
    <property type="evidence" value="ECO:0007669"/>
    <property type="project" value="InterPro"/>
</dbReference>
<accession>A0A5J4PX43</accession>